<evidence type="ECO:0000256" key="4">
    <source>
        <dbReference type="ARBA" id="ARBA00022583"/>
    </source>
</evidence>
<evidence type="ECO:0000256" key="3">
    <source>
        <dbReference type="ARBA" id="ARBA00022548"/>
    </source>
</evidence>
<dbReference type="GO" id="GO:0008203">
    <property type="term" value="P:cholesterol metabolic process"/>
    <property type="evidence" value="ECO:0007669"/>
    <property type="project" value="UniProtKB-KW"/>
</dbReference>
<dbReference type="GO" id="GO:0005769">
    <property type="term" value="C:early endosome"/>
    <property type="evidence" value="ECO:0007669"/>
    <property type="project" value="TreeGrafter"/>
</dbReference>
<evidence type="ECO:0000256" key="2">
    <source>
        <dbReference type="ARBA" id="ARBA00022490"/>
    </source>
</evidence>
<dbReference type="CDD" id="cd13159">
    <property type="entry name" value="PTB_LDLRAP-mammal-like"/>
    <property type="match status" value="1"/>
</dbReference>
<evidence type="ECO:0000313" key="9">
    <source>
        <dbReference type="Ensembl" id="ENSOMEP00000029825.1"/>
    </source>
</evidence>
<dbReference type="PANTHER" id="PTHR11232">
    <property type="entry name" value="PHOSPHOTYROSINE INTERACTION DOMAIN-CONTAINING FAMILY MEMBER"/>
    <property type="match status" value="1"/>
</dbReference>
<accession>A0A3B3DKA6</accession>
<dbReference type="PROSITE" id="PS01179">
    <property type="entry name" value="PID"/>
    <property type="match status" value="1"/>
</dbReference>
<keyword evidence="3" id="KW-0153">Cholesterol metabolism</keyword>
<sequence>MDALKSAGRAIIRSPSIAKQSWGSGKHKKLPENWTDTRETLLEGMMFQLKYLGVTMVEQPKGEEVSAAAVKRIVTTAKASGKKLQKVTLTVSPRGIILYDSASNQLIENISIYRISYCTADKMHDKVFAYIAQSQHNETLECHAFLCTKRKMAQAVTLTVAQAFKVAFEFWQAAKEGELCRSKPLPHVATGRLLDLADGANAAQIHSGTMPAESDPVTVKCSKSVLLLMHRLLSFCFSRLAESRTNPQVLDIGVNPQDLNPDECLSPGKWDQEETDLTAQKDAFGF</sequence>
<keyword evidence="10" id="KW-1185">Reference proteome</keyword>
<proteinExistence type="predicted"/>
<dbReference type="InterPro" id="IPR006020">
    <property type="entry name" value="PTB/PI_dom"/>
</dbReference>
<dbReference type="Gene3D" id="2.30.29.30">
    <property type="entry name" value="Pleckstrin-homology domain (PH domain)/Phosphotyrosine-binding domain (PTB)"/>
    <property type="match status" value="1"/>
</dbReference>
<keyword evidence="5" id="KW-0443">Lipid metabolism</keyword>
<evidence type="ECO:0000259" key="8">
    <source>
        <dbReference type="PROSITE" id="PS01179"/>
    </source>
</evidence>
<dbReference type="OMA" id="NNIVWAL"/>
<evidence type="ECO:0000256" key="7">
    <source>
        <dbReference type="ARBA" id="ARBA00023221"/>
    </source>
</evidence>
<dbReference type="SUPFAM" id="SSF50729">
    <property type="entry name" value="PH domain-like"/>
    <property type="match status" value="1"/>
</dbReference>
<dbReference type="SMART" id="SM00462">
    <property type="entry name" value="PTB"/>
    <property type="match status" value="1"/>
</dbReference>
<dbReference type="AlphaFoldDB" id="A0A3B3DKA6"/>
<evidence type="ECO:0000256" key="5">
    <source>
        <dbReference type="ARBA" id="ARBA00023098"/>
    </source>
</evidence>
<keyword evidence="7" id="KW-0753">Steroid metabolism</keyword>
<dbReference type="GeneTree" id="ENSGT00940000157118"/>
<feature type="domain" description="PID" evidence="8">
    <location>
        <begin position="44"/>
        <end position="169"/>
    </location>
</feature>
<evidence type="ECO:0000313" key="10">
    <source>
        <dbReference type="Proteomes" id="UP000261560"/>
    </source>
</evidence>
<organism evidence="9 10">
    <name type="scientific">Oryzias melastigma</name>
    <name type="common">Marine medaka</name>
    <dbReference type="NCBI Taxonomy" id="30732"/>
    <lineage>
        <taxon>Eukaryota</taxon>
        <taxon>Metazoa</taxon>
        <taxon>Chordata</taxon>
        <taxon>Craniata</taxon>
        <taxon>Vertebrata</taxon>
        <taxon>Euteleostomi</taxon>
        <taxon>Actinopterygii</taxon>
        <taxon>Neopterygii</taxon>
        <taxon>Teleostei</taxon>
        <taxon>Neoteleostei</taxon>
        <taxon>Acanthomorphata</taxon>
        <taxon>Ovalentaria</taxon>
        <taxon>Atherinomorphae</taxon>
        <taxon>Beloniformes</taxon>
        <taxon>Adrianichthyidae</taxon>
        <taxon>Oryziinae</taxon>
        <taxon>Oryzias</taxon>
    </lineage>
</organism>
<dbReference type="Ensembl" id="ENSOMET00000019674.1">
    <property type="protein sequence ID" value="ENSOMEP00000029825.1"/>
    <property type="gene ID" value="ENSOMEG00000013740.1"/>
</dbReference>
<evidence type="ECO:0000256" key="1">
    <source>
        <dbReference type="ARBA" id="ARBA00004496"/>
    </source>
</evidence>
<dbReference type="Pfam" id="PF00640">
    <property type="entry name" value="PID"/>
    <property type="match status" value="1"/>
</dbReference>
<dbReference type="GO" id="GO:0006897">
    <property type="term" value="P:endocytosis"/>
    <property type="evidence" value="ECO:0007669"/>
    <property type="project" value="UniProtKB-KW"/>
</dbReference>
<dbReference type="InterPro" id="IPR051133">
    <property type="entry name" value="Adapter_Engulfment-Domain"/>
</dbReference>
<keyword evidence="4" id="KW-0254">Endocytosis</keyword>
<reference evidence="9" key="2">
    <citation type="submission" date="2025-09" db="UniProtKB">
        <authorList>
            <consortium name="Ensembl"/>
        </authorList>
    </citation>
    <scope>IDENTIFICATION</scope>
</reference>
<dbReference type="Proteomes" id="UP000261560">
    <property type="component" value="Unplaced"/>
</dbReference>
<reference evidence="9" key="1">
    <citation type="submission" date="2025-08" db="UniProtKB">
        <authorList>
            <consortium name="Ensembl"/>
        </authorList>
    </citation>
    <scope>IDENTIFICATION</scope>
</reference>
<keyword evidence="2" id="KW-0963">Cytoplasm</keyword>
<protein>
    <submittedName>
        <fullName evidence="9">Low density lipoprotein receptor adaptor protein 1b</fullName>
    </submittedName>
</protein>
<evidence type="ECO:0000256" key="6">
    <source>
        <dbReference type="ARBA" id="ARBA00023166"/>
    </source>
</evidence>
<dbReference type="PANTHER" id="PTHR11232:SF35">
    <property type="entry name" value="LOW DENSITY LIPOPROTEIN RECEPTOR ADAPTER PROTEIN 1"/>
    <property type="match status" value="1"/>
</dbReference>
<dbReference type="FunFam" id="2.30.29.30:FF:000137">
    <property type="entry name" value="Low density lipoprotein receptor adapter protein 1"/>
    <property type="match status" value="1"/>
</dbReference>
<keyword evidence="6" id="KW-1207">Sterol metabolism</keyword>
<comment type="subcellular location">
    <subcellularLocation>
        <location evidence="1">Cytoplasm</location>
    </subcellularLocation>
</comment>
<name>A0A3B3DKA6_ORYME</name>
<dbReference type="InterPro" id="IPR011993">
    <property type="entry name" value="PH-like_dom_sf"/>
</dbReference>